<evidence type="ECO:0000313" key="4">
    <source>
        <dbReference type="Proteomes" id="UP001153618"/>
    </source>
</evidence>
<keyword evidence="4" id="KW-1185">Reference proteome</keyword>
<comment type="caution">
    <text evidence="3">The sequence shown here is derived from an EMBL/GenBank/DDBJ whole genome shotgun (WGS) entry which is preliminary data.</text>
</comment>
<protein>
    <recommendedName>
        <fullName evidence="2">Mei2-like C-terminal RNA recognition motif domain-containing protein</fullName>
    </recommendedName>
</protein>
<dbReference type="EMBL" id="CAJVOS010000027">
    <property type="protein sequence ID" value="CAG8115559.1"/>
    <property type="molecule type" value="Genomic_DNA"/>
</dbReference>
<feature type="domain" description="Mei2-like C-terminal RNA recognition motif" evidence="2">
    <location>
        <begin position="449"/>
        <end position="491"/>
    </location>
</feature>
<accession>A0A9W4MUS0</accession>
<dbReference type="OrthoDB" id="417481at2759"/>
<dbReference type="AlphaFoldDB" id="A0A9W4MUS0"/>
<dbReference type="InterPro" id="IPR007201">
    <property type="entry name" value="Mei2-like_Rrm_C"/>
</dbReference>
<dbReference type="Pfam" id="PF04059">
    <property type="entry name" value="RRM_2"/>
    <property type="match status" value="1"/>
</dbReference>
<proteinExistence type="predicted"/>
<sequence length="492" mass="54455">MAEPPIRGSPSKQLLAFDPQSSDPAVRRASTLPGMQAHGARVDPFANWTDQLQLSGAVRDDINVAPGSAVSAVLAQNAPVVLPPLHGQLQPLPTTWDATGRYYLPSVSSLGLQDPAIRAQEIIAQSQYPFGLDHTRDENQDWYPQARYSPSQEGRVLTYNPVQAAPGITKGEHPARQAAGEDLSSAMVRAPAGIQMTAPRAPGGAVRLIPRRGIIVEGVAQETEHTNVLALFPRSRYGTLEGVFIQQLHASGRFSVVFADLREAIDAFNQIPRAYPAWNIKYATIAEVVSAGLNGPFHSMASPEDGQLVICALIDTQPPVRDFDQRTDEYVANVTEALGDVRYCNRVSEENASVREYRVEYFNVQHAIHAYSCLNHLLLDTLRFDVSLPLSVLHTQARNAGSPRSPITPFQCSPNAKMEIDPTSPELSDTIEEQHVIDLLKVERGEDLRTTVMIRNIPNKFTADTFKTILDQWVFARYDFVYLRMDFMHHCK</sequence>
<evidence type="ECO:0000259" key="2">
    <source>
        <dbReference type="Pfam" id="PF04059"/>
    </source>
</evidence>
<evidence type="ECO:0000256" key="1">
    <source>
        <dbReference type="SAM" id="MobiDB-lite"/>
    </source>
</evidence>
<dbReference type="Proteomes" id="UP001153618">
    <property type="component" value="Unassembled WGS sequence"/>
</dbReference>
<organism evidence="3 4">
    <name type="scientific">Penicillium olsonii</name>
    <dbReference type="NCBI Taxonomy" id="99116"/>
    <lineage>
        <taxon>Eukaryota</taxon>
        <taxon>Fungi</taxon>
        <taxon>Dikarya</taxon>
        <taxon>Ascomycota</taxon>
        <taxon>Pezizomycotina</taxon>
        <taxon>Eurotiomycetes</taxon>
        <taxon>Eurotiomycetidae</taxon>
        <taxon>Eurotiales</taxon>
        <taxon>Aspergillaceae</taxon>
        <taxon>Penicillium</taxon>
    </lineage>
</organism>
<reference evidence="3" key="1">
    <citation type="submission" date="2021-07" db="EMBL/GenBank/DDBJ databases">
        <authorList>
            <person name="Branca A.L. A."/>
        </authorList>
    </citation>
    <scope>NUCLEOTIDE SEQUENCE</scope>
</reference>
<name>A0A9W4MUS0_PENOL</name>
<gene>
    <name evidence="3" type="ORF">POLS_LOCUS5079</name>
</gene>
<evidence type="ECO:0000313" key="3">
    <source>
        <dbReference type="EMBL" id="CAG8115559.1"/>
    </source>
</evidence>
<feature type="region of interest" description="Disordered" evidence="1">
    <location>
        <begin position="1"/>
        <end position="27"/>
    </location>
</feature>